<dbReference type="GO" id="GO:0016020">
    <property type="term" value="C:membrane"/>
    <property type="evidence" value="ECO:0007669"/>
    <property type="project" value="UniProtKB-SubCell"/>
</dbReference>
<keyword evidence="3" id="KW-0732">Signal</keyword>
<accession>A0A1R1C756</accession>
<evidence type="ECO:0000256" key="1">
    <source>
        <dbReference type="ARBA" id="ARBA00004370"/>
    </source>
</evidence>
<dbReference type="Pfam" id="PF00144">
    <property type="entry name" value="Beta-lactamase"/>
    <property type="match status" value="1"/>
</dbReference>
<gene>
    <name evidence="5" type="ORF">BK131_08380</name>
</gene>
<keyword evidence="2" id="KW-0472">Membrane</keyword>
<evidence type="ECO:0000259" key="4">
    <source>
        <dbReference type="Pfam" id="PF00144"/>
    </source>
</evidence>
<protein>
    <submittedName>
        <fullName evidence="5">Serine hydrolase</fullName>
    </submittedName>
</protein>
<organism evidence="5 6">
    <name type="scientific">Paenibacillus amylolyticus</name>
    <dbReference type="NCBI Taxonomy" id="1451"/>
    <lineage>
        <taxon>Bacteria</taxon>
        <taxon>Bacillati</taxon>
        <taxon>Bacillota</taxon>
        <taxon>Bacilli</taxon>
        <taxon>Bacillales</taxon>
        <taxon>Paenibacillaceae</taxon>
        <taxon>Paenibacillus</taxon>
    </lineage>
</organism>
<dbReference type="Gene3D" id="3.40.710.10">
    <property type="entry name" value="DD-peptidase/beta-lactamase superfamily"/>
    <property type="match status" value="1"/>
</dbReference>
<keyword evidence="5" id="KW-0378">Hydrolase</keyword>
<dbReference type="RefSeq" id="WP_076331140.1">
    <property type="nucleotide sequence ID" value="NZ_MRTJ01000001.1"/>
</dbReference>
<reference evidence="5 6" key="1">
    <citation type="submission" date="2016-11" db="EMBL/GenBank/DDBJ databases">
        <title>Paenibacillus species isolates.</title>
        <authorList>
            <person name="Beno S.M."/>
        </authorList>
    </citation>
    <scope>NUCLEOTIDE SEQUENCE [LARGE SCALE GENOMIC DNA]</scope>
    <source>
        <strain evidence="5 6">FSL H8-0246</strain>
    </source>
</reference>
<dbReference type="OrthoDB" id="9797709at2"/>
<dbReference type="GO" id="GO:0016787">
    <property type="term" value="F:hydrolase activity"/>
    <property type="evidence" value="ECO:0007669"/>
    <property type="project" value="UniProtKB-KW"/>
</dbReference>
<dbReference type="InterPro" id="IPR050491">
    <property type="entry name" value="AmpC-like"/>
</dbReference>
<evidence type="ECO:0000313" key="5">
    <source>
        <dbReference type="EMBL" id="OMF17945.1"/>
    </source>
</evidence>
<evidence type="ECO:0000256" key="3">
    <source>
        <dbReference type="SAM" id="SignalP"/>
    </source>
</evidence>
<dbReference type="Proteomes" id="UP000187134">
    <property type="component" value="Unassembled WGS sequence"/>
</dbReference>
<evidence type="ECO:0000256" key="2">
    <source>
        <dbReference type="ARBA" id="ARBA00023136"/>
    </source>
</evidence>
<proteinExistence type="predicted"/>
<dbReference type="EMBL" id="MRTJ01000001">
    <property type="protein sequence ID" value="OMF17945.1"/>
    <property type="molecule type" value="Genomic_DNA"/>
</dbReference>
<dbReference type="InterPro" id="IPR012338">
    <property type="entry name" value="Beta-lactam/transpept-like"/>
</dbReference>
<feature type="signal peptide" evidence="3">
    <location>
        <begin position="1"/>
        <end position="28"/>
    </location>
</feature>
<name>A0A1R1C756_PAEAM</name>
<evidence type="ECO:0000313" key="6">
    <source>
        <dbReference type="Proteomes" id="UP000187134"/>
    </source>
</evidence>
<dbReference type="PANTHER" id="PTHR46825:SF11">
    <property type="entry name" value="PENICILLIN-BINDING PROTEIN 4"/>
    <property type="match status" value="1"/>
</dbReference>
<dbReference type="InterPro" id="IPR001466">
    <property type="entry name" value="Beta-lactam-related"/>
</dbReference>
<dbReference type="SUPFAM" id="SSF56601">
    <property type="entry name" value="beta-lactamase/transpeptidase-like"/>
    <property type="match status" value="1"/>
</dbReference>
<comment type="subcellular location">
    <subcellularLocation>
        <location evidence="1">Membrane</location>
    </subcellularLocation>
</comment>
<comment type="caution">
    <text evidence="5">The sequence shown here is derived from an EMBL/GenBank/DDBJ whole genome shotgun (WGS) entry which is preliminary data.</text>
</comment>
<dbReference type="PANTHER" id="PTHR46825">
    <property type="entry name" value="D-ALANYL-D-ALANINE-CARBOXYPEPTIDASE/ENDOPEPTIDASE AMPH"/>
    <property type="match status" value="1"/>
</dbReference>
<feature type="domain" description="Beta-lactamase-related" evidence="4">
    <location>
        <begin position="54"/>
        <end position="380"/>
    </location>
</feature>
<sequence length="701" mass="76004">MRLTRKKRTSIAAITLVLAMMSPMSAMATPATSNGSSPTYDLTKKAVGAKAKVLTESYATTSVQYALMDEGQIVISGQAGKNDLKNNIPLSSDTMYGIGSTSKMVLATAVMKLVDQGKIDLDEPVVKYIPDFKMKDKRYQQITPRMLLNHSSGLLGTSSNSAILFGDNDTHAHDTLLDQLATQHLKADPGAYSVYSNDGFTLAEILVERVSGLSFTSFMHRYITEPLGMEHTKTPQDVVELNQMAATYSPSHEGQLPLETTNMIASGGLYSTAEDLVQFSKIFTGEVEGVLSEESVEAMEQEEYKRGMWPEEGDSSIGYGLGWDSVNLFPFNDYGIQAVTKGGNTITYHSSLIVLPEYNMAAAVTSSGGHSSTDQLLATELLLGALEEKNIIPERKPEKSYDAPVKATMPTELSQHTGMYAGGANMLMKLNVKDDGQLTLSNLSSPNSPAQTYTYTADGSFVNDAGTEKLKFVQEVNGNTYLWSRSYQSVPGLGQVASSEYKAEKLETNELSEEVKAAWQKREGKAYVLVNEKYTSTLYNTAMPMIPIHTFNELPGYVYTNKIIGANQAVNQLQIPGLAGRDTMEFNFYEENGVEYVTAGGNIYAAQDIIKPIYAGKQSKTTIQANGHATWYSIPASAAGKEMTVKMSANSAFAVYNQAGVGINHTVVSGQSEIVLPENGTIVFAGEAGSKFDIVLTTRAN</sequence>
<feature type="chain" id="PRO_5012300059" evidence="3">
    <location>
        <begin position="29"/>
        <end position="701"/>
    </location>
</feature>
<dbReference type="AlphaFoldDB" id="A0A1R1C756"/>